<dbReference type="NCBIfam" id="NF047664">
    <property type="entry name" value="LIMLP_16025_fam"/>
    <property type="match status" value="1"/>
</dbReference>
<dbReference type="AlphaFoldDB" id="A0A5E8HFR7"/>
<protein>
    <submittedName>
        <fullName evidence="2">Uncharacterized protein</fullName>
    </submittedName>
</protein>
<dbReference type="Proteomes" id="UP000013996">
    <property type="component" value="Unassembled WGS sequence"/>
</dbReference>
<proteinExistence type="predicted"/>
<organism evidence="2 3">
    <name type="scientific">Leptospira yanagawae serovar Saopaulo str. Sao Paulo = ATCC 700523</name>
    <dbReference type="NCBI Taxonomy" id="1249483"/>
    <lineage>
        <taxon>Bacteria</taxon>
        <taxon>Pseudomonadati</taxon>
        <taxon>Spirochaetota</taxon>
        <taxon>Spirochaetia</taxon>
        <taxon>Leptospirales</taxon>
        <taxon>Leptospiraceae</taxon>
        <taxon>Leptospira</taxon>
    </lineage>
</organism>
<reference evidence="2 3" key="1">
    <citation type="submission" date="2013-04" db="EMBL/GenBank/DDBJ databases">
        <authorList>
            <person name="Harkins D.M."/>
            <person name="Durkin A.S."/>
            <person name="Brinkac L.M."/>
            <person name="Haft D.H."/>
            <person name="Selengut J.D."/>
            <person name="Sanka R."/>
            <person name="DePew J."/>
            <person name="Purushe J."/>
            <person name="Hartskeerl R.A."/>
            <person name="Ahmed A."/>
            <person name="van der Linden H."/>
            <person name="Goris M.G.A."/>
            <person name="Vinetz J.M."/>
            <person name="Sutton G.G."/>
            <person name="Nierman W.C."/>
            <person name="Fouts D.E."/>
        </authorList>
    </citation>
    <scope>NUCLEOTIDE SEQUENCE [LARGE SCALE GENOMIC DNA]</scope>
    <source>
        <strain evidence="2 3">Sao Paulo</strain>
    </source>
</reference>
<evidence type="ECO:0000313" key="3">
    <source>
        <dbReference type="Proteomes" id="UP000013996"/>
    </source>
</evidence>
<accession>A0A5E8HFR7</accession>
<comment type="caution">
    <text evidence="2">The sequence shown here is derived from an EMBL/GenBank/DDBJ whole genome shotgun (WGS) entry which is preliminary data.</text>
</comment>
<keyword evidence="1" id="KW-0175">Coiled coil</keyword>
<evidence type="ECO:0000256" key="1">
    <source>
        <dbReference type="SAM" id="Coils"/>
    </source>
</evidence>
<gene>
    <name evidence="2" type="ORF">LEP1GSC202_0972</name>
</gene>
<sequence>MDGEGVNPMSNVENKLQDIVNAGIGAVKTSKEVWEKLVVDLNEKKSQFETNFQKLKEQGESDTSDKALKVKMGVAWGIVRIEELRDNVVKYLDKVKEGKDNKPS</sequence>
<evidence type="ECO:0000313" key="2">
    <source>
        <dbReference type="EMBL" id="EOQ89752.1"/>
    </source>
</evidence>
<name>A0A5E8HFR7_9LEPT</name>
<dbReference type="EMBL" id="AOGX02000015">
    <property type="protein sequence ID" value="EOQ89752.1"/>
    <property type="molecule type" value="Genomic_DNA"/>
</dbReference>
<dbReference type="NCBIfam" id="NF047773">
    <property type="entry name" value="phas_rel_Lepto"/>
    <property type="match status" value="1"/>
</dbReference>
<feature type="coiled-coil region" evidence="1">
    <location>
        <begin position="38"/>
        <end position="101"/>
    </location>
</feature>
<dbReference type="STRING" id="1249483.LEP1GSC202_0972"/>